<gene>
    <name evidence="2" type="ORF">Pla8534_14930</name>
</gene>
<dbReference type="Proteomes" id="UP000317648">
    <property type="component" value="Chromosome"/>
</dbReference>
<name>A0A518DPE5_9BACT</name>
<dbReference type="AlphaFoldDB" id="A0A518DPE5"/>
<sequence>MVDPGEQLKLGKGAAFVKSQLKRMRQKDETWEADFRALPKPIMQTATHYVGMVLSQPDGFLLAHSEISQSPTVNDLATLLAHAMKRPLVEGQHRPSRILLRKNPKWKSLLSALTDIGVQVDLVGELPIVDLEFNEFLAHMNEARSAGAIKPSKEQGKVEKTFPAIAQWVRGYGHIEIGDQEDFGFIARALDYGGLVFEDDKPRTLAESTAALEAALARWFENEGIEIEK</sequence>
<protein>
    <recommendedName>
        <fullName evidence="1">DUF6930 domain-containing protein</fullName>
    </recommendedName>
</protein>
<keyword evidence="3" id="KW-1185">Reference proteome</keyword>
<evidence type="ECO:0000259" key="1">
    <source>
        <dbReference type="Pfam" id="PF22007"/>
    </source>
</evidence>
<dbReference type="Pfam" id="PF22007">
    <property type="entry name" value="DUF6930"/>
    <property type="match status" value="1"/>
</dbReference>
<dbReference type="InterPro" id="IPR054216">
    <property type="entry name" value="DUF6930"/>
</dbReference>
<dbReference type="KEGG" id="lcre:Pla8534_14930"/>
<dbReference type="RefSeq" id="WP_145050867.1">
    <property type="nucleotide sequence ID" value="NZ_CP036433.1"/>
</dbReference>
<proteinExistence type="predicted"/>
<feature type="domain" description="DUF6930" evidence="1">
    <location>
        <begin position="20"/>
        <end position="136"/>
    </location>
</feature>
<organism evidence="2 3">
    <name type="scientific">Lignipirellula cremea</name>
    <dbReference type="NCBI Taxonomy" id="2528010"/>
    <lineage>
        <taxon>Bacteria</taxon>
        <taxon>Pseudomonadati</taxon>
        <taxon>Planctomycetota</taxon>
        <taxon>Planctomycetia</taxon>
        <taxon>Pirellulales</taxon>
        <taxon>Pirellulaceae</taxon>
        <taxon>Lignipirellula</taxon>
    </lineage>
</organism>
<dbReference type="OrthoDB" id="271057at2"/>
<reference evidence="2 3" key="1">
    <citation type="submission" date="2019-02" db="EMBL/GenBank/DDBJ databases">
        <title>Deep-cultivation of Planctomycetes and their phenomic and genomic characterization uncovers novel biology.</title>
        <authorList>
            <person name="Wiegand S."/>
            <person name="Jogler M."/>
            <person name="Boedeker C."/>
            <person name="Pinto D."/>
            <person name="Vollmers J."/>
            <person name="Rivas-Marin E."/>
            <person name="Kohn T."/>
            <person name="Peeters S.H."/>
            <person name="Heuer A."/>
            <person name="Rast P."/>
            <person name="Oberbeckmann S."/>
            <person name="Bunk B."/>
            <person name="Jeske O."/>
            <person name="Meyerdierks A."/>
            <person name="Storesund J.E."/>
            <person name="Kallscheuer N."/>
            <person name="Luecker S."/>
            <person name="Lage O.M."/>
            <person name="Pohl T."/>
            <person name="Merkel B.J."/>
            <person name="Hornburger P."/>
            <person name="Mueller R.-W."/>
            <person name="Bruemmer F."/>
            <person name="Labrenz M."/>
            <person name="Spormann A.M."/>
            <person name="Op den Camp H."/>
            <person name="Overmann J."/>
            <person name="Amann R."/>
            <person name="Jetten M.S.M."/>
            <person name="Mascher T."/>
            <person name="Medema M.H."/>
            <person name="Devos D.P."/>
            <person name="Kaster A.-K."/>
            <person name="Ovreas L."/>
            <person name="Rohde M."/>
            <person name="Galperin M.Y."/>
            <person name="Jogler C."/>
        </authorList>
    </citation>
    <scope>NUCLEOTIDE SEQUENCE [LARGE SCALE GENOMIC DNA]</scope>
    <source>
        <strain evidence="2 3">Pla85_3_4</strain>
    </source>
</reference>
<dbReference type="EMBL" id="CP036433">
    <property type="protein sequence ID" value="QDU93712.1"/>
    <property type="molecule type" value="Genomic_DNA"/>
</dbReference>
<evidence type="ECO:0000313" key="2">
    <source>
        <dbReference type="EMBL" id="QDU93712.1"/>
    </source>
</evidence>
<evidence type="ECO:0000313" key="3">
    <source>
        <dbReference type="Proteomes" id="UP000317648"/>
    </source>
</evidence>
<accession>A0A518DPE5</accession>